<accession>A0A5C7AYK0</accession>
<dbReference type="InterPro" id="IPR012944">
    <property type="entry name" value="SusD_RagB_dom"/>
</dbReference>
<organism evidence="8 9">
    <name type="scientific">Algoriphagus aquimarinus</name>
    <dbReference type="NCBI Taxonomy" id="237018"/>
    <lineage>
        <taxon>Bacteria</taxon>
        <taxon>Pseudomonadati</taxon>
        <taxon>Bacteroidota</taxon>
        <taxon>Cytophagia</taxon>
        <taxon>Cytophagales</taxon>
        <taxon>Cyclobacteriaceae</taxon>
        <taxon>Algoriphagus</taxon>
    </lineage>
</organism>
<dbReference type="CDD" id="cd08977">
    <property type="entry name" value="SusD"/>
    <property type="match status" value="1"/>
</dbReference>
<evidence type="ECO:0000259" key="6">
    <source>
        <dbReference type="Pfam" id="PF07980"/>
    </source>
</evidence>
<evidence type="ECO:0000259" key="7">
    <source>
        <dbReference type="Pfam" id="PF14322"/>
    </source>
</evidence>
<dbReference type="Proteomes" id="UP000321935">
    <property type="component" value="Unassembled WGS sequence"/>
</dbReference>
<dbReference type="Gene3D" id="1.25.40.390">
    <property type="match status" value="1"/>
</dbReference>
<comment type="similarity">
    <text evidence="2">Belongs to the SusD family.</text>
</comment>
<keyword evidence="5" id="KW-0998">Cell outer membrane</keyword>
<evidence type="ECO:0000256" key="2">
    <source>
        <dbReference type="ARBA" id="ARBA00006275"/>
    </source>
</evidence>
<evidence type="ECO:0000313" key="9">
    <source>
        <dbReference type="Proteomes" id="UP000321935"/>
    </source>
</evidence>
<name>A0A5C7AYK0_9BACT</name>
<comment type="subcellular location">
    <subcellularLocation>
        <location evidence="1">Cell outer membrane</location>
    </subcellularLocation>
</comment>
<comment type="caution">
    <text evidence="8">The sequence shown here is derived from an EMBL/GenBank/DDBJ whole genome shotgun (WGS) entry which is preliminary data.</text>
</comment>
<keyword evidence="3" id="KW-0732">Signal</keyword>
<proteinExistence type="inferred from homology"/>
<evidence type="ECO:0000313" key="8">
    <source>
        <dbReference type="EMBL" id="TXE13748.1"/>
    </source>
</evidence>
<gene>
    <name evidence="8" type="ORF">ESV85_07230</name>
</gene>
<dbReference type="InterPro" id="IPR011990">
    <property type="entry name" value="TPR-like_helical_dom_sf"/>
</dbReference>
<evidence type="ECO:0000256" key="4">
    <source>
        <dbReference type="ARBA" id="ARBA00023136"/>
    </source>
</evidence>
<keyword evidence="4" id="KW-0472">Membrane</keyword>
<dbReference type="PROSITE" id="PS51257">
    <property type="entry name" value="PROKAR_LIPOPROTEIN"/>
    <property type="match status" value="1"/>
</dbReference>
<dbReference type="AlphaFoldDB" id="A0A5C7AYK0"/>
<sequence length="500" mass="56962">MKLLKKFILIPITLIFASSCDGFLDKTDPTVLVADKFYKNEAEIEQAVNGVYALLQDYFNSQWQFTEYISDNTTLQFNVGDRGQGPSLEALEYWQYNPGTQNFSSLYNTSYYIIANINTLLYNLEQIEIDQEVKDQAIGQVKFIRAQMYFDLVRSFGDVAIIDIPIKSPEEAFLAARKPETEVYQFILTDLQDAVQKLPTSYPETKAGKATRGAGLTLLAKVYLTQKNYTECLSTLNKILPLGYTLVDNYADVFETNNKNNSESIWEIQYLGLNTGGVNSSFIYTFAPRSSNGSVINFPGQDGGGWNIPTNEIIALYETGDARKEASLKEGYFNQSDEWVPVPYINKYNHDHSVRGASDDNWPVYRYSDVLLMLAETINEVTGPSSEAFEYLNMVRERAKLPALSGLDKSEFRKAIWKERRIELAFENHRWFDLKRTHSNSELIDLLKAHGRSEIAKPTTDRGGIPFSNGDYQIEEYQLLFPIPADQRRINPNIQQNPGY</sequence>
<dbReference type="RefSeq" id="WP_146916114.1">
    <property type="nucleotide sequence ID" value="NZ_VORW01000002.1"/>
</dbReference>
<evidence type="ECO:0000256" key="3">
    <source>
        <dbReference type="ARBA" id="ARBA00022729"/>
    </source>
</evidence>
<dbReference type="Pfam" id="PF07980">
    <property type="entry name" value="SusD_RagB"/>
    <property type="match status" value="1"/>
</dbReference>
<evidence type="ECO:0000256" key="5">
    <source>
        <dbReference type="ARBA" id="ARBA00023237"/>
    </source>
</evidence>
<evidence type="ECO:0000256" key="1">
    <source>
        <dbReference type="ARBA" id="ARBA00004442"/>
    </source>
</evidence>
<dbReference type="Pfam" id="PF14322">
    <property type="entry name" value="SusD-like_3"/>
    <property type="match status" value="1"/>
</dbReference>
<feature type="domain" description="SusD-like N-terminal" evidence="7">
    <location>
        <begin position="23"/>
        <end position="224"/>
    </location>
</feature>
<dbReference type="SUPFAM" id="SSF48452">
    <property type="entry name" value="TPR-like"/>
    <property type="match status" value="1"/>
</dbReference>
<protein>
    <submittedName>
        <fullName evidence="8">RagB/SusD family nutrient uptake outer membrane protein</fullName>
    </submittedName>
</protein>
<reference evidence="8 9" key="1">
    <citation type="submission" date="2019-08" db="EMBL/GenBank/DDBJ databases">
        <title>Genomes sequence of Algoriphagus aquimarinus ACAM450.</title>
        <authorList>
            <person name="Bowman J.P."/>
        </authorList>
    </citation>
    <scope>NUCLEOTIDE SEQUENCE [LARGE SCALE GENOMIC DNA]</scope>
    <source>
        <strain evidence="8 9">ACAM 450</strain>
    </source>
</reference>
<feature type="domain" description="RagB/SusD" evidence="6">
    <location>
        <begin position="344"/>
        <end position="500"/>
    </location>
</feature>
<dbReference type="OrthoDB" id="691907at2"/>
<dbReference type="InterPro" id="IPR033985">
    <property type="entry name" value="SusD-like_N"/>
</dbReference>
<dbReference type="GO" id="GO:0009279">
    <property type="term" value="C:cell outer membrane"/>
    <property type="evidence" value="ECO:0007669"/>
    <property type="project" value="UniProtKB-SubCell"/>
</dbReference>
<dbReference type="EMBL" id="VORW01000002">
    <property type="protein sequence ID" value="TXE13748.1"/>
    <property type="molecule type" value="Genomic_DNA"/>
</dbReference>